<name>I1YFW3_METFJ</name>
<organism evidence="2 3">
    <name type="scientific">Methylophaga frappieri (strain ATCC BAA-2434 / DSM 25690 / JAM7)</name>
    <dbReference type="NCBI Taxonomy" id="754477"/>
    <lineage>
        <taxon>Bacteria</taxon>
        <taxon>Pseudomonadati</taxon>
        <taxon>Pseudomonadota</taxon>
        <taxon>Gammaproteobacteria</taxon>
        <taxon>Thiotrichales</taxon>
        <taxon>Piscirickettsiaceae</taxon>
        <taxon>Methylophaga</taxon>
    </lineage>
</organism>
<dbReference type="Proteomes" id="UP000009145">
    <property type="component" value="Chromosome"/>
</dbReference>
<protein>
    <recommendedName>
        <fullName evidence="4">Peptidoglycan-binding protein CsiV</fullName>
    </recommendedName>
</protein>
<reference evidence="2 3" key="1">
    <citation type="journal article" date="2012" name="J. Bacteriol.">
        <title>Complete genome sequences of Methylophaga sp. strain JAM1 and Methylophaga sp. strain JAM7.</title>
        <authorList>
            <person name="Villeneuve C."/>
            <person name="Martineau C."/>
            <person name="Mauffrey F."/>
            <person name="Villemur R."/>
        </authorList>
    </citation>
    <scope>NUCLEOTIDE SEQUENCE [LARGE SCALE GENOMIC DNA]</scope>
    <source>
        <strain evidence="2 3">JAM7</strain>
    </source>
</reference>
<dbReference type="eggNOG" id="ENOG503360G">
    <property type="taxonomic scope" value="Bacteria"/>
</dbReference>
<dbReference type="STRING" id="754477.Q7C_635"/>
<evidence type="ECO:0000313" key="3">
    <source>
        <dbReference type="Proteomes" id="UP000009145"/>
    </source>
</evidence>
<feature type="chain" id="PRO_5003654601" description="Peptidoglycan-binding protein CsiV" evidence="1">
    <location>
        <begin position="24"/>
        <end position="197"/>
    </location>
</feature>
<dbReference type="Pfam" id="PF10972">
    <property type="entry name" value="CsiV"/>
    <property type="match status" value="1"/>
</dbReference>
<dbReference type="OrthoDB" id="5566524at2"/>
<feature type="signal peptide" evidence="1">
    <location>
        <begin position="1"/>
        <end position="23"/>
    </location>
</feature>
<dbReference type="EMBL" id="CP003380">
    <property type="protein sequence ID" value="AFJ01806.1"/>
    <property type="molecule type" value="Genomic_DNA"/>
</dbReference>
<sequence length="197" mass="22019" precursor="true">MITLRHALAIATALITFAGPAYAQQWYQVEVVVFEQLNANTDEAWPTMPVGNTTDLTPRSATNRIQPAQRGELSGIAERLRNSAGYRVLSHEAWQQSALGRNASQPVQIEGERLTGKIHIYKSAYLHSVLDLWLTSGSTTFEAQQYPNLNESRRIRSQELHYFDHPRFGAILQLKPIATPDNVLNAMQGGESYSLPD</sequence>
<dbReference type="InterPro" id="IPR021241">
    <property type="entry name" value="CsiV"/>
</dbReference>
<keyword evidence="1" id="KW-0732">Signal</keyword>
<keyword evidence="3" id="KW-1185">Reference proteome</keyword>
<dbReference type="AlphaFoldDB" id="I1YFW3"/>
<dbReference type="HOGENOM" id="CLU_072067_1_0_6"/>
<evidence type="ECO:0000256" key="1">
    <source>
        <dbReference type="SAM" id="SignalP"/>
    </source>
</evidence>
<gene>
    <name evidence="2" type="ordered locus">Q7C_635</name>
</gene>
<dbReference type="PATRIC" id="fig|754477.3.peg.627"/>
<dbReference type="RefSeq" id="WP_014703227.1">
    <property type="nucleotide sequence ID" value="NC_017856.1"/>
</dbReference>
<dbReference type="KEGG" id="mec:Q7C_635"/>
<evidence type="ECO:0000313" key="2">
    <source>
        <dbReference type="EMBL" id="AFJ01806.1"/>
    </source>
</evidence>
<proteinExistence type="predicted"/>
<evidence type="ECO:0008006" key="4">
    <source>
        <dbReference type="Google" id="ProtNLM"/>
    </source>
</evidence>
<accession>I1YFW3</accession>